<keyword evidence="2" id="KW-1015">Disulfide bond</keyword>
<dbReference type="OrthoDB" id="9948593at2759"/>
<dbReference type="PANTHER" id="PTHR45710:SF36">
    <property type="entry name" value="C-TYPE LECTIN DOMAIN-CONTAINING PROTEIN"/>
    <property type="match status" value="1"/>
</dbReference>
<dbReference type="InterPro" id="IPR050828">
    <property type="entry name" value="C-type_lectin/matrix_domain"/>
</dbReference>
<evidence type="ECO:0000256" key="1">
    <source>
        <dbReference type="ARBA" id="ARBA00004401"/>
    </source>
</evidence>
<dbReference type="InterPro" id="IPR018378">
    <property type="entry name" value="C-type_lectin_CS"/>
</dbReference>
<dbReference type="InterPro" id="IPR016186">
    <property type="entry name" value="C-type_lectin-like/link_sf"/>
</dbReference>
<evidence type="ECO:0000256" key="2">
    <source>
        <dbReference type="ARBA" id="ARBA00023157"/>
    </source>
</evidence>
<dbReference type="SMART" id="SM00034">
    <property type="entry name" value="CLECT"/>
    <property type="match status" value="1"/>
</dbReference>
<dbReference type="Gene3D" id="3.10.100.10">
    <property type="entry name" value="Mannose-Binding Protein A, subunit A"/>
    <property type="match status" value="1"/>
</dbReference>
<dbReference type="InterPro" id="IPR001304">
    <property type="entry name" value="C-type_lectin-like"/>
</dbReference>
<feature type="domain" description="C-type lectin" evidence="3">
    <location>
        <begin position="75"/>
        <end position="190"/>
    </location>
</feature>
<name>A0A401T1Q7_CHIPU</name>
<evidence type="ECO:0000259" key="3">
    <source>
        <dbReference type="PROSITE" id="PS50041"/>
    </source>
</evidence>
<dbReference type="GO" id="GO:0005886">
    <property type="term" value="C:plasma membrane"/>
    <property type="evidence" value="ECO:0007669"/>
    <property type="project" value="UniProtKB-SubCell"/>
</dbReference>
<dbReference type="SUPFAM" id="SSF56436">
    <property type="entry name" value="C-type lectin-like"/>
    <property type="match status" value="1"/>
</dbReference>
<dbReference type="EMBL" id="BEZZ01000848">
    <property type="protein sequence ID" value="GCC36548.1"/>
    <property type="molecule type" value="Genomic_DNA"/>
</dbReference>
<protein>
    <recommendedName>
        <fullName evidence="3">C-type lectin domain-containing protein</fullName>
    </recommendedName>
</protein>
<organism evidence="4 5">
    <name type="scientific">Chiloscyllium punctatum</name>
    <name type="common">Brownbanded bambooshark</name>
    <name type="synonym">Hemiscyllium punctatum</name>
    <dbReference type="NCBI Taxonomy" id="137246"/>
    <lineage>
        <taxon>Eukaryota</taxon>
        <taxon>Metazoa</taxon>
        <taxon>Chordata</taxon>
        <taxon>Craniata</taxon>
        <taxon>Vertebrata</taxon>
        <taxon>Chondrichthyes</taxon>
        <taxon>Elasmobranchii</taxon>
        <taxon>Galeomorphii</taxon>
        <taxon>Galeoidea</taxon>
        <taxon>Orectolobiformes</taxon>
        <taxon>Hemiscylliidae</taxon>
        <taxon>Chiloscyllium</taxon>
    </lineage>
</organism>
<dbReference type="InterPro" id="IPR016187">
    <property type="entry name" value="CTDL_fold"/>
</dbReference>
<comment type="caution">
    <text evidence="4">The sequence shown here is derived from an EMBL/GenBank/DDBJ whole genome shotgun (WGS) entry which is preliminary data.</text>
</comment>
<dbReference type="PROSITE" id="PS00615">
    <property type="entry name" value="C_TYPE_LECTIN_1"/>
    <property type="match status" value="1"/>
</dbReference>
<dbReference type="Pfam" id="PF00059">
    <property type="entry name" value="Lectin_C"/>
    <property type="match status" value="1"/>
</dbReference>
<comment type="subcellular location">
    <subcellularLocation>
        <location evidence="1">Cell membrane</location>
        <topology evidence="1">Single-pass type II membrane protein</topology>
    </subcellularLocation>
</comment>
<keyword evidence="5" id="KW-1185">Reference proteome</keyword>
<reference evidence="4 5" key="1">
    <citation type="journal article" date="2018" name="Nat. Ecol. Evol.">
        <title>Shark genomes provide insights into elasmobranch evolution and the origin of vertebrates.</title>
        <authorList>
            <person name="Hara Y"/>
            <person name="Yamaguchi K"/>
            <person name="Onimaru K"/>
            <person name="Kadota M"/>
            <person name="Koyanagi M"/>
            <person name="Keeley SD"/>
            <person name="Tatsumi K"/>
            <person name="Tanaka K"/>
            <person name="Motone F"/>
            <person name="Kageyama Y"/>
            <person name="Nozu R"/>
            <person name="Adachi N"/>
            <person name="Nishimura O"/>
            <person name="Nakagawa R"/>
            <person name="Tanegashima C"/>
            <person name="Kiyatake I"/>
            <person name="Matsumoto R"/>
            <person name="Murakumo K"/>
            <person name="Nishida K"/>
            <person name="Terakita A"/>
            <person name="Kuratani S"/>
            <person name="Sato K"/>
            <person name="Hyodo S Kuraku.S."/>
        </authorList>
    </citation>
    <scope>NUCLEOTIDE SEQUENCE [LARGE SCALE GENOMIC DNA]</scope>
</reference>
<accession>A0A401T1Q7</accession>
<proteinExistence type="predicted"/>
<evidence type="ECO:0000313" key="4">
    <source>
        <dbReference type="EMBL" id="GCC36548.1"/>
    </source>
</evidence>
<dbReference type="PROSITE" id="PS50041">
    <property type="entry name" value="C_TYPE_LECTIN_2"/>
    <property type="match status" value="1"/>
</dbReference>
<dbReference type="Proteomes" id="UP000287033">
    <property type="component" value="Unassembled WGS sequence"/>
</dbReference>
<sequence>MWLYNGREPGVGQSGCRKQGRKLHAGTRESSCLPTVGNGGTGVDSRAHDNNVRLCRNRPLRHGINCPGNRDWYMRNDHCYLWKPSLTATWEGALNICRAYRGTDLVYLDSIDEKDWLTTQVTEVFWTGLNDRATESVFQWTTNSSLDADLEPFLKNDLMNGDSKDCIEMDVNTGQLMDRSCSEIKTFVCKSKKCKCFERILTGIFGWWLYETVANRQ</sequence>
<dbReference type="AlphaFoldDB" id="A0A401T1Q7"/>
<evidence type="ECO:0000313" key="5">
    <source>
        <dbReference type="Proteomes" id="UP000287033"/>
    </source>
</evidence>
<gene>
    <name evidence="4" type="ORF">chiPu_0015042</name>
</gene>
<dbReference type="PANTHER" id="PTHR45710">
    <property type="entry name" value="C-TYPE LECTIN DOMAIN-CONTAINING PROTEIN 180"/>
    <property type="match status" value="1"/>
</dbReference>
<dbReference type="CDD" id="cd00037">
    <property type="entry name" value="CLECT"/>
    <property type="match status" value="1"/>
</dbReference>